<sequence length="48" mass="4813">MRKVTTLSSIAKASLNEVVKPALPSASGAAFARDELPTAPAADTATAD</sequence>
<dbReference type="EMBL" id="LECT01000025">
    <property type="protein sequence ID" value="KLU04781.1"/>
    <property type="molecule type" value="Genomic_DNA"/>
</dbReference>
<proteinExistence type="predicted"/>
<organism evidence="2 3">
    <name type="scientific">Rhodopirellula islandica</name>
    <dbReference type="NCBI Taxonomy" id="595434"/>
    <lineage>
        <taxon>Bacteria</taxon>
        <taxon>Pseudomonadati</taxon>
        <taxon>Planctomycetota</taxon>
        <taxon>Planctomycetia</taxon>
        <taxon>Pirellulales</taxon>
        <taxon>Pirellulaceae</taxon>
        <taxon>Rhodopirellula</taxon>
    </lineage>
</organism>
<protein>
    <submittedName>
        <fullName evidence="2">Uncharacterized protein</fullName>
    </submittedName>
</protein>
<dbReference type="STRING" id="595434.RISK_003049"/>
<accession>A0A0J1BE33</accession>
<feature type="region of interest" description="Disordered" evidence="1">
    <location>
        <begin position="29"/>
        <end position="48"/>
    </location>
</feature>
<evidence type="ECO:0000256" key="1">
    <source>
        <dbReference type="SAM" id="MobiDB-lite"/>
    </source>
</evidence>
<feature type="compositionally biased region" description="Low complexity" evidence="1">
    <location>
        <begin position="37"/>
        <end position="48"/>
    </location>
</feature>
<evidence type="ECO:0000313" key="3">
    <source>
        <dbReference type="Proteomes" id="UP000036367"/>
    </source>
</evidence>
<gene>
    <name evidence="2" type="ORF">RISK_003049</name>
</gene>
<dbReference type="AlphaFoldDB" id="A0A0J1BE33"/>
<keyword evidence="3" id="KW-1185">Reference proteome</keyword>
<dbReference type="Proteomes" id="UP000036367">
    <property type="component" value="Unassembled WGS sequence"/>
</dbReference>
<name>A0A0J1BE33_RHOIS</name>
<evidence type="ECO:0000313" key="2">
    <source>
        <dbReference type="EMBL" id="KLU04781.1"/>
    </source>
</evidence>
<reference evidence="2" key="1">
    <citation type="submission" date="2015-05" db="EMBL/GenBank/DDBJ databases">
        <title>Permanent draft genome of Rhodopirellula islandicus K833.</title>
        <authorList>
            <person name="Kizina J."/>
            <person name="Richter M."/>
            <person name="Glockner F.O."/>
            <person name="Harder J."/>
        </authorList>
    </citation>
    <scope>NUCLEOTIDE SEQUENCE [LARGE SCALE GENOMIC DNA]</scope>
    <source>
        <strain evidence="2">K833</strain>
    </source>
</reference>
<comment type="caution">
    <text evidence="2">The sequence shown here is derived from an EMBL/GenBank/DDBJ whole genome shotgun (WGS) entry which is preliminary data.</text>
</comment>